<dbReference type="PANTHER" id="PTHR42747:SF3">
    <property type="entry name" value="NITRONATE MONOOXYGENASE-RELATED"/>
    <property type="match status" value="1"/>
</dbReference>
<keyword evidence="4" id="KW-0285">Flavoprotein</keyword>
<reference evidence="10 11" key="1">
    <citation type="submission" date="2020-11" db="EMBL/GenBank/DDBJ databases">
        <title>Corynebacterium sp. MC1420.</title>
        <authorList>
            <person name="Zhou J."/>
        </authorList>
    </citation>
    <scope>NUCLEOTIDE SEQUENCE [LARGE SCALE GENOMIC DNA]</scope>
    <source>
        <strain evidence="10 11">MC1420</strain>
    </source>
</reference>
<organism evidence="10 11">
    <name type="scientific">Corynebacterium qintianiae</name>
    <dbReference type="NCBI Taxonomy" id="2709392"/>
    <lineage>
        <taxon>Bacteria</taxon>
        <taxon>Bacillati</taxon>
        <taxon>Actinomycetota</taxon>
        <taxon>Actinomycetes</taxon>
        <taxon>Mycobacteriales</taxon>
        <taxon>Corynebacteriaceae</taxon>
        <taxon>Corynebacterium</taxon>
    </lineage>
</organism>
<evidence type="ECO:0000256" key="6">
    <source>
        <dbReference type="ARBA" id="ARBA00023002"/>
    </source>
</evidence>
<dbReference type="AlphaFoldDB" id="A0A7T0KNN3"/>
<comment type="similarity">
    <text evidence="2">Belongs to the nitronate monooxygenase family. NMO class I subfamily.</text>
</comment>
<dbReference type="Gene3D" id="3.20.20.70">
    <property type="entry name" value="Aldolase class I"/>
    <property type="match status" value="1"/>
</dbReference>
<evidence type="ECO:0000256" key="7">
    <source>
        <dbReference type="ARBA" id="ARBA00023033"/>
    </source>
</evidence>
<keyword evidence="11" id="KW-1185">Reference proteome</keyword>
<evidence type="ECO:0000256" key="4">
    <source>
        <dbReference type="ARBA" id="ARBA00022630"/>
    </source>
</evidence>
<dbReference type="RefSeq" id="WP_165002009.1">
    <property type="nucleotide sequence ID" value="NZ_CP064955.1"/>
</dbReference>
<dbReference type="KEGG" id="cqn:G7Y29_03505"/>
<dbReference type="GO" id="GO:0018580">
    <property type="term" value="F:nitronate monooxygenase activity"/>
    <property type="evidence" value="ECO:0007669"/>
    <property type="project" value="InterPro"/>
</dbReference>
<evidence type="ECO:0000256" key="3">
    <source>
        <dbReference type="ARBA" id="ARBA00022575"/>
    </source>
</evidence>
<evidence type="ECO:0000313" key="10">
    <source>
        <dbReference type="EMBL" id="QPK83872.1"/>
    </source>
</evidence>
<evidence type="ECO:0000256" key="1">
    <source>
        <dbReference type="ARBA" id="ARBA00001917"/>
    </source>
</evidence>
<keyword evidence="5" id="KW-0288">FMN</keyword>
<dbReference type="CDD" id="cd04730">
    <property type="entry name" value="NPD_like"/>
    <property type="match status" value="1"/>
</dbReference>
<evidence type="ECO:0000256" key="5">
    <source>
        <dbReference type="ARBA" id="ARBA00022643"/>
    </source>
</evidence>
<dbReference type="InterPro" id="IPR013785">
    <property type="entry name" value="Aldolase_TIM"/>
</dbReference>
<evidence type="ECO:0000256" key="8">
    <source>
        <dbReference type="ARBA" id="ARBA00031155"/>
    </source>
</evidence>
<keyword evidence="6" id="KW-0560">Oxidoreductase</keyword>
<sequence length="300" mass="31327">MDFPPVIAAPMAGGPSTPALVNAVSFGFLAFGTCSVNEARAQLDEVEGPFGVNLFYPQQFEPSPELVSSVASDLRADVPAVDLTSGFAEKLRLTLRARPSVVSSMFGCFTPGEIDAIHECGASAWVTVTNETDARVAAERGADALVVQGPQAGGHRGTWSPELTPDTRSLTDLLESVGPIGLPMIAAGGVRCAGDVSKLLGRGAASVACGTAFLLADEAGTSAKNRDMLKAGGRTVLSRAFSGRWARGVETEFTRANPDMPPVYPYLKPMVPENPYCLAGENFDAILEAPAAEIEKALTP</sequence>
<gene>
    <name evidence="10" type="ORF">G7Y29_03505</name>
</gene>
<dbReference type="EMBL" id="CP064955">
    <property type="protein sequence ID" value="QPK83872.1"/>
    <property type="molecule type" value="Genomic_DNA"/>
</dbReference>
<accession>A0A7T0KNN3</accession>
<evidence type="ECO:0000256" key="2">
    <source>
        <dbReference type="ARBA" id="ARBA00009881"/>
    </source>
</evidence>
<keyword evidence="7 10" id="KW-0503">Monooxygenase</keyword>
<dbReference type="InterPro" id="IPR004136">
    <property type="entry name" value="NMO"/>
</dbReference>
<protein>
    <recommendedName>
        <fullName evidence="8">Propionate 3-nitronate monooxygenase</fullName>
    </recommendedName>
</protein>
<comment type="cofactor">
    <cofactor evidence="1">
        <name>FMN</name>
        <dbReference type="ChEBI" id="CHEBI:58210"/>
    </cofactor>
</comment>
<dbReference type="PANTHER" id="PTHR42747">
    <property type="entry name" value="NITRONATE MONOOXYGENASE-RELATED"/>
    <property type="match status" value="1"/>
</dbReference>
<dbReference type="Proteomes" id="UP000594586">
    <property type="component" value="Chromosome"/>
</dbReference>
<proteinExistence type="inferred from homology"/>
<dbReference type="Pfam" id="PF03060">
    <property type="entry name" value="NMO"/>
    <property type="match status" value="1"/>
</dbReference>
<evidence type="ECO:0000313" key="11">
    <source>
        <dbReference type="Proteomes" id="UP000594586"/>
    </source>
</evidence>
<evidence type="ECO:0000256" key="9">
    <source>
        <dbReference type="ARBA" id="ARBA00049401"/>
    </source>
</evidence>
<comment type="catalytic activity">
    <reaction evidence="9">
        <text>3 propionate 3-nitronate + 3 O2 + H2O = 3 3-oxopropanoate + 2 nitrate + nitrite + H2O2 + 3 H(+)</text>
        <dbReference type="Rhea" id="RHEA:57332"/>
        <dbReference type="ChEBI" id="CHEBI:15377"/>
        <dbReference type="ChEBI" id="CHEBI:15378"/>
        <dbReference type="ChEBI" id="CHEBI:15379"/>
        <dbReference type="ChEBI" id="CHEBI:16240"/>
        <dbReference type="ChEBI" id="CHEBI:16301"/>
        <dbReference type="ChEBI" id="CHEBI:17632"/>
        <dbReference type="ChEBI" id="CHEBI:33190"/>
        <dbReference type="ChEBI" id="CHEBI:136067"/>
    </reaction>
</comment>
<keyword evidence="3" id="KW-0216">Detoxification</keyword>
<dbReference type="SUPFAM" id="SSF51412">
    <property type="entry name" value="Inosine monophosphate dehydrogenase (IMPDH)"/>
    <property type="match status" value="1"/>
</dbReference>
<name>A0A7T0KNN3_9CORY</name>
<dbReference type="GO" id="GO:0009636">
    <property type="term" value="P:response to toxic substance"/>
    <property type="evidence" value="ECO:0007669"/>
    <property type="project" value="UniProtKB-KW"/>
</dbReference>